<evidence type="ECO:0000256" key="1">
    <source>
        <dbReference type="SAM" id="SignalP"/>
    </source>
</evidence>
<keyword evidence="1" id="KW-0732">Signal</keyword>
<dbReference type="AlphaFoldDB" id="A0A9D9EHY3"/>
<organism evidence="2 3">
    <name type="scientific">Candidatus Enterocola intestinipullorum</name>
    <dbReference type="NCBI Taxonomy" id="2840783"/>
    <lineage>
        <taxon>Bacteria</taxon>
        <taxon>Pseudomonadati</taxon>
        <taxon>Bacteroidota</taxon>
        <taxon>Bacteroidia</taxon>
        <taxon>Bacteroidales</taxon>
        <taxon>Candidatus Enterocola</taxon>
    </lineage>
</organism>
<feature type="signal peptide" evidence="1">
    <location>
        <begin position="1"/>
        <end position="20"/>
    </location>
</feature>
<comment type="caution">
    <text evidence="2">The sequence shown here is derived from an EMBL/GenBank/DDBJ whole genome shotgun (WGS) entry which is preliminary data.</text>
</comment>
<dbReference type="EMBL" id="JADIMR010000058">
    <property type="protein sequence ID" value="MBO8446921.1"/>
    <property type="molecule type" value="Genomic_DNA"/>
</dbReference>
<sequence>MRKVLLLLLTMLSAVFCTNAQDLDGAYSDIYLRGAVNNWLNDYLPANPETVPEIWKGVTEDGTVYVWDWSENPQQIVNEFKLADANWGAHNYGAATPDDANVTLGEPKSISYNGWNFTVPLDAEWSISKITLDLNAQTVLFEGESYERVYDPEHDYGVKLRFDWEYGAQTGGSDAVYDMVFEGNGVYALRSFEYTKPLSACSFKIADANFSDINFGSNYETTVYPDNYFEGALPLERSGNLGVGFPDMIPGTVVDIVVQINDFSTATVQMEMVSEPQVDVYILPYEGEGEGEFAEDLRCTSYANGVYMWDWSASPKELPASFHLADMDFSYASHGVVPPSEGEPETLLVPERSISVVSGGNAIRTRGTITASQVVFDCYSGFLTVYGETSDPLPEMPEALYLVGDVSGGGVSDAFKSTSISEGLYGVSYIWMLDEPIDLSGEFVFQSQDGSFKYSSDYPIWTFSESVLLSSYLLDGDFAENYPCKSYGSYKVDYIEVFIQRDFSSASFSMNIAEVTEPYYFDLYVYGSCTGWQFDEAFKASADENGVYTWTWPEETPFSLSGAFLFGQNGWWQQYNVTMDSEPLFIPAGESETQITLNFNNTVQGKDIPVTGTILVTEMVLDARTNQLTVKGKLDESKPLIPDFYIRGIEMNNELNGYINEEDIPAKWRGTPNEDYSIYTWDWTGLPEEDRMLYGNFEIADMGWLNRFSAVPGLSVEFLEANKPYDIAIGDGSFRIPVSPDYEITVSTITMNLDDMTLLVEGTEKVINDVSVDAAQVDGLDKIQVTWNAALLNGSPAADIEEDMYVWISIYDMSGSEVQLGGTNIEYGKASGEKVFDIEPGTYNVEVAFGTWRWDEELNMMVTYEITRARVQNVVIKSVTPTAVDEQAAPVVYSINGTVYASEPFVIYDLAGRDVTSFNGMLEGMYIVELEGGLKVKVLTE</sequence>
<accession>A0A9D9EHY3</accession>
<evidence type="ECO:0008006" key="4">
    <source>
        <dbReference type="Google" id="ProtNLM"/>
    </source>
</evidence>
<evidence type="ECO:0000313" key="3">
    <source>
        <dbReference type="Proteomes" id="UP000823637"/>
    </source>
</evidence>
<protein>
    <recommendedName>
        <fullName evidence="4">Cleaved adhesin domain-containing protein</fullName>
    </recommendedName>
</protein>
<dbReference type="Proteomes" id="UP000823637">
    <property type="component" value="Unassembled WGS sequence"/>
</dbReference>
<reference evidence="2" key="1">
    <citation type="submission" date="2020-10" db="EMBL/GenBank/DDBJ databases">
        <authorList>
            <person name="Gilroy R."/>
        </authorList>
    </citation>
    <scope>NUCLEOTIDE SEQUENCE</scope>
    <source>
        <strain evidence="2">D3-1215</strain>
    </source>
</reference>
<feature type="chain" id="PRO_5039117408" description="Cleaved adhesin domain-containing protein" evidence="1">
    <location>
        <begin position="21"/>
        <end position="941"/>
    </location>
</feature>
<name>A0A9D9EHY3_9BACT</name>
<proteinExistence type="predicted"/>
<evidence type="ECO:0000313" key="2">
    <source>
        <dbReference type="EMBL" id="MBO8446921.1"/>
    </source>
</evidence>
<reference evidence="2" key="2">
    <citation type="journal article" date="2021" name="PeerJ">
        <title>Extensive microbial diversity within the chicken gut microbiome revealed by metagenomics and culture.</title>
        <authorList>
            <person name="Gilroy R."/>
            <person name="Ravi A."/>
            <person name="Getino M."/>
            <person name="Pursley I."/>
            <person name="Horton D.L."/>
            <person name="Alikhan N.F."/>
            <person name="Baker D."/>
            <person name="Gharbi K."/>
            <person name="Hall N."/>
            <person name="Watson M."/>
            <person name="Adriaenssens E.M."/>
            <person name="Foster-Nyarko E."/>
            <person name="Jarju S."/>
            <person name="Secka A."/>
            <person name="Antonio M."/>
            <person name="Oren A."/>
            <person name="Chaudhuri R.R."/>
            <person name="La Ragione R."/>
            <person name="Hildebrand F."/>
            <person name="Pallen M.J."/>
        </authorList>
    </citation>
    <scope>NUCLEOTIDE SEQUENCE</scope>
    <source>
        <strain evidence="2">D3-1215</strain>
    </source>
</reference>
<gene>
    <name evidence="2" type="ORF">IAC32_04155</name>
</gene>